<feature type="compositionally biased region" description="Low complexity" evidence="1">
    <location>
        <begin position="392"/>
        <end position="411"/>
    </location>
</feature>
<proteinExistence type="predicted"/>
<comment type="caution">
    <text evidence="2">The sequence shown here is derived from an EMBL/GenBank/DDBJ whole genome shotgun (WGS) entry which is preliminary data.</text>
</comment>
<feature type="compositionally biased region" description="Polar residues" evidence="1">
    <location>
        <begin position="417"/>
        <end position="432"/>
    </location>
</feature>
<feature type="compositionally biased region" description="Basic residues" evidence="1">
    <location>
        <begin position="1"/>
        <end position="10"/>
    </location>
</feature>
<dbReference type="EMBL" id="JBBXJM010000002">
    <property type="protein sequence ID" value="KAL1410797.1"/>
    <property type="molecule type" value="Genomic_DNA"/>
</dbReference>
<accession>A0ABR3Q8J5</accession>
<feature type="compositionally biased region" description="Acidic residues" evidence="1">
    <location>
        <begin position="147"/>
        <end position="161"/>
    </location>
</feature>
<name>A0ABR3Q8J5_9TREE</name>
<evidence type="ECO:0000313" key="2">
    <source>
        <dbReference type="EMBL" id="KAL1410797.1"/>
    </source>
</evidence>
<feature type="compositionally biased region" description="Polar residues" evidence="1">
    <location>
        <begin position="89"/>
        <end position="115"/>
    </location>
</feature>
<keyword evidence="3" id="KW-1185">Reference proteome</keyword>
<feature type="region of interest" description="Disordered" evidence="1">
    <location>
        <begin position="1"/>
        <end position="168"/>
    </location>
</feature>
<reference evidence="2 3" key="1">
    <citation type="submission" date="2023-08" db="EMBL/GenBank/DDBJ databases">
        <title>Annotated Genome Sequence of Vanrija albida AlHP1.</title>
        <authorList>
            <person name="Herzog R."/>
        </authorList>
    </citation>
    <scope>NUCLEOTIDE SEQUENCE [LARGE SCALE GENOMIC DNA]</scope>
    <source>
        <strain evidence="2 3">AlHP1</strain>
    </source>
</reference>
<feature type="compositionally biased region" description="Basic and acidic residues" evidence="1">
    <location>
        <begin position="210"/>
        <end position="220"/>
    </location>
</feature>
<dbReference type="GeneID" id="95982782"/>
<feature type="compositionally biased region" description="Polar residues" evidence="1">
    <location>
        <begin position="11"/>
        <end position="35"/>
    </location>
</feature>
<sequence>MGTQRSHSRSPTHSVRSHSPTTSQMSTTISGTSPCSALGSPGGKGGEEKQTSTVENARVQAAVEDLKKQYDRVRARSDAVYAEEDINELNYTSPRFKGKSQSQGHDSGSESNQARAGSESGESKENESVHSDHDDDTESDRCYSDDACSDEDIDVDSEDDNSYSTDSDAYMRYYHSDTETDGEQCLCNYAALCPSCVKEAEAGYNSSDAESQHDALERPSKTSADIEPPAPVKSFTFGASNNTKRSKLYLPPQPPALRPAKPLVPKVTQTIPLPFFEEIALPMFPKLTEPIAFPKFSNTGSVRGEEGKAITKKTSKRATLMITRKSLRSASPSQSHTATQASLSDLFADDGHANRDTAPGLIAKSKYVPPSFNNSRKSPSADKEDEVPKLVTSSTTTPQESEQPAQQPATETLSPAADSNNQTSTPIHASKTQSHKSSDDDCVCSICTRDSSHDNIVIPNLPRLRIFEELTDGLESNLDDTMHRQIGEGLKRRREVIVKDINRARAKRIKKEKKANKHIADADAKVLAKKEKVAIARAVLEEASKGLKDACEEHSTAVAELHELRAADLVIGDQTAAEMIIAHNKQVGKFAAGFGWREGSA</sequence>
<evidence type="ECO:0008006" key="4">
    <source>
        <dbReference type="Google" id="ProtNLM"/>
    </source>
</evidence>
<feature type="region of interest" description="Disordered" evidence="1">
    <location>
        <begin position="207"/>
        <end position="239"/>
    </location>
</feature>
<gene>
    <name evidence="2" type="ORF">Q8F55_001739</name>
</gene>
<organism evidence="2 3">
    <name type="scientific">Vanrija albida</name>
    <dbReference type="NCBI Taxonomy" id="181172"/>
    <lineage>
        <taxon>Eukaryota</taxon>
        <taxon>Fungi</taxon>
        <taxon>Dikarya</taxon>
        <taxon>Basidiomycota</taxon>
        <taxon>Agaricomycotina</taxon>
        <taxon>Tremellomycetes</taxon>
        <taxon>Trichosporonales</taxon>
        <taxon>Trichosporonaceae</taxon>
        <taxon>Vanrija</taxon>
    </lineage>
</organism>
<evidence type="ECO:0000256" key="1">
    <source>
        <dbReference type="SAM" id="MobiDB-lite"/>
    </source>
</evidence>
<feature type="compositionally biased region" description="Basic and acidic residues" evidence="1">
    <location>
        <begin position="64"/>
        <end position="77"/>
    </location>
</feature>
<feature type="region of interest" description="Disordered" evidence="1">
    <location>
        <begin position="349"/>
        <end position="441"/>
    </location>
</feature>
<dbReference type="Proteomes" id="UP001565368">
    <property type="component" value="Unassembled WGS sequence"/>
</dbReference>
<evidence type="ECO:0000313" key="3">
    <source>
        <dbReference type="Proteomes" id="UP001565368"/>
    </source>
</evidence>
<dbReference type="RefSeq" id="XP_069210741.1">
    <property type="nucleotide sequence ID" value="XM_069350355.1"/>
</dbReference>
<feature type="compositionally biased region" description="Basic and acidic residues" evidence="1">
    <location>
        <begin position="379"/>
        <end position="388"/>
    </location>
</feature>
<protein>
    <recommendedName>
        <fullName evidence="4">BZIP domain-containing protein</fullName>
    </recommendedName>
</protein>
<feature type="compositionally biased region" description="Basic and acidic residues" evidence="1">
    <location>
        <begin position="121"/>
        <end position="144"/>
    </location>
</feature>